<proteinExistence type="predicted"/>
<accession>A0A6L9ECE1</accession>
<feature type="transmembrane region" description="Helical" evidence="1">
    <location>
        <begin position="154"/>
        <end position="171"/>
    </location>
</feature>
<evidence type="ECO:0008006" key="4">
    <source>
        <dbReference type="Google" id="ProtNLM"/>
    </source>
</evidence>
<sequence>MLVFRKNRVSLALLPLTGMLLFILLYIIAAIRYPGGSHSNPYHEGFSFWHNYLCDLLDTYSVGGVLNSARVFARLALLVLCLSLVVFWYNLPRLFELKNINQRIMQSSGMLASIIILFLAAGNHDIIVRIAGALGVVALISSFIELYRIRYRGLFYLGVFCLLIFFVNYYIYETGIYIKALPVIQKITFASFILWFISLDISIYQIEKSRNRNTPI</sequence>
<evidence type="ECO:0000313" key="2">
    <source>
        <dbReference type="EMBL" id="NAS12271.1"/>
    </source>
</evidence>
<evidence type="ECO:0000313" key="3">
    <source>
        <dbReference type="Proteomes" id="UP000475249"/>
    </source>
</evidence>
<dbReference type="EMBL" id="WXYO01000004">
    <property type="protein sequence ID" value="NAS12271.1"/>
    <property type="molecule type" value="Genomic_DNA"/>
</dbReference>
<keyword evidence="3" id="KW-1185">Reference proteome</keyword>
<name>A0A6L9ECE1_9FLAO</name>
<feature type="transmembrane region" description="Helical" evidence="1">
    <location>
        <begin position="12"/>
        <end position="33"/>
    </location>
</feature>
<keyword evidence="1" id="KW-0472">Membrane</keyword>
<evidence type="ECO:0000256" key="1">
    <source>
        <dbReference type="SAM" id="Phobius"/>
    </source>
</evidence>
<feature type="transmembrane region" description="Helical" evidence="1">
    <location>
        <begin position="103"/>
        <end position="120"/>
    </location>
</feature>
<feature type="transmembrane region" description="Helical" evidence="1">
    <location>
        <begin position="71"/>
        <end position="91"/>
    </location>
</feature>
<protein>
    <recommendedName>
        <fullName evidence="4">DUF998 domain-containing protein</fullName>
    </recommendedName>
</protein>
<keyword evidence="1" id="KW-1133">Transmembrane helix</keyword>
<comment type="caution">
    <text evidence="2">The sequence shown here is derived from an EMBL/GenBank/DDBJ whole genome shotgun (WGS) entry which is preliminary data.</text>
</comment>
<dbReference type="AlphaFoldDB" id="A0A6L9ECE1"/>
<dbReference type="RefSeq" id="WP_161435310.1">
    <property type="nucleotide sequence ID" value="NZ_WXYO01000004.1"/>
</dbReference>
<reference evidence="2 3" key="1">
    <citation type="submission" date="2020-01" db="EMBL/GenBank/DDBJ databases">
        <title>Bacteria diversity of Porities sp.</title>
        <authorList>
            <person name="Wang G."/>
        </authorList>
    </citation>
    <scope>NUCLEOTIDE SEQUENCE [LARGE SCALE GENOMIC DNA]</scope>
    <source>
        <strain evidence="2 3">R33</strain>
    </source>
</reference>
<feature type="transmembrane region" description="Helical" evidence="1">
    <location>
        <begin position="183"/>
        <end position="204"/>
    </location>
</feature>
<keyword evidence="1" id="KW-0812">Transmembrane</keyword>
<dbReference type="Proteomes" id="UP000475249">
    <property type="component" value="Unassembled WGS sequence"/>
</dbReference>
<organism evidence="2 3">
    <name type="scientific">Poritiphilus flavus</name>
    <dbReference type="NCBI Taxonomy" id="2697053"/>
    <lineage>
        <taxon>Bacteria</taxon>
        <taxon>Pseudomonadati</taxon>
        <taxon>Bacteroidota</taxon>
        <taxon>Flavobacteriia</taxon>
        <taxon>Flavobacteriales</taxon>
        <taxon>Flavobacteriaceae</taxon>
        <taxon>Poritiphilus</taxon>
    </lineage>
</organism>
<feature type="transmembrane region" description="Helical" evidence="1">
    <location>
        <begin position="126"/>
        <end position="147"/>
    </location>
</feature>
<gene>
    <name evidence="2" type="ORF">GTQ38_09680</name>
</gene>